<dbReference type="EMBL" id="AMQN01006073">
    <property type="status" value="NOT_ANNOTATED_CDS"/>
    <property type="molecule type" value="Genomic_DNA"/>
</dbReference>
<evidence type="ECO:0000256" key="2">
    <source>
        <dbReference type="SAM" id="Phobius"/>
    </source>
</evidence>
<protein>
    <recommendedName>
        <fullName evidence="6">SUEL-type lectin domain-containing protein</fullName>
    </recommendedName>
</protein>
<gene>
    <name evidence="3" type="ORF">CAPTEDRAFT_219722</name>
</gene>
<name>R7V3K4_CAPTE</name>
<keyword evidence="2" id="KW-1133">Transmembrane helix</keyword>
<dbReference type="InterPro" id="IPR043159">
    <property type="entry name" value="Lectin_gal-bd_sf"/>
</dbReference>
<evidence type="ECO:0000256" key="1">
    <source>
        <dbReference type="SAM" id="MobiDB-lite"/>
    </source>
</evidence>
<evidence type="ECO:0000313" key="3">
    <source>
        <dbReference type="EMBL" id="ELU10385.1"/>
    </source>
</evidence>
<dbReference type="CDD" id="cd22823">
    <property type="entry name" value="Gal_Rha_Lectin"/>
    <property type="match status" value="1"/>
</dbReference>
<keyword evidence="2" id="KW-0472">Membrane</keyword>
<organism evidence="3">
    <name type="scientific">Capitella teleta</name>
    <name type="common">Polychaete worm</name>
    <dbReference type="NCBI Taxonomy" id="283909"/>
    <lineage>
        <taxon>Eukaryota</taxon>
        <taxon>Metazoa</taxon>
        <taxon>Spiralia</taxon>
        <taxon>Lophotrochozoa</taxon>
        <taxon>Annelida</taxon>
        <taxon>Polychaeta</taxon>
        <taxon>Sedentaria</taxon>
        <taxon>Scolecida</taxon>
        <taxon>Capitellidae</taxon>
        <taxon>Capitella</taxon>
    </lineage>
</organism>
<dbReference type="EMBL" id="KB297541">
    <property type="protein sequence ID" value="ELU10385.1"/>
    <property type="molecule type" value="Genomic_DNA"/>
</dbReference>
<dbReference type="HOGENOM" id="CLU_029488_4_0_1"/>
<feature type="region of interest" description="Disordered" evidence="1">
    <location>
        <begin position="385"/>
        <end position="424"/>
    </location>
</feature>
<keyword evidence="5" id="KW-1185">Reference proteome</keyword>
<feature type="region of interest" description="Disordered" evidence="1">
    <location>
        <begin position="447"/>
        <end position="486"/>
    </location>
</feature>
<reference evidence="4" key="3">
    <citation type="submission" date="2015-06" db="UniProtKB">
        <authorList>
            <consortium name="EnsemblMetazoa"/>
        </authorList>
    </citation>
    <scope>IDENTIFICATION</scope>
</reference>
<dbReference type="OrthoDB" id="1100386at2759"/>
<accession>R7V3K4</accession>
<dbReference type="PANTHER" id="PTHR46780">
    <property type="entry name" value="PROTEIN EVA-1"/>
    <property type="match status" value="1"/>
</dbReference>
<evidence type="ECO:0008006" key="6">
    <source>
        <dbReference type="Google" id="ProtNLM"/>
    </source>
</evidence>
<dbReference type="EnsemblMetazoa" id="CapteT219722">
    <property type="protein sequence ID" value="CapteP219722"/>
    <property type="gene ID" value="CapteG219722"/>
</dbReference>
<feature type="compositionally biased region" description="Basic and acidic residues" evidence="1">
    <location>
        <begin position="395"/>
        <end position="413"/>
    </location>
</feature>
<sequence>MQLGRCVERDYGYIGCASNVTRILASRCSGRRECIVVNFETLFAGRQTCATDLKAYLEAEYSCVNVTTGSQEQCQQGGEIRVTDQSGLLTSSIAQDLHLGSDLCPWRLVADEGQRFELSLWDFADYTKVDASVVSNPRYCRIYAFISEEKYTAVKDVVACNGQPSVQHVYTSRGHDVRVKFMVTPSVDPLETQHFAIKYRVLGCVLPSMPDHSHVVDHRNGSVTVQCNDTDQSYLTHCSTAGKYIGGIGNCSKSAGAIARDKEEGHFLSYGVAVVIIITVAILICALILTLGLVHYKRSRRRFDSRGHHVRLRHASSAPDAAEMKQMQTFSSARGHCNSLPATPKKQRYAVERSPMMKAKTLARTHSLNRGEYAHIWEIRRPIPVATPKVPPAGERSDPDGTTRSRSMERRPMEASGEEFPLPPNTFMTFKPLGDHVYESPRFASLSKSRSRSPGRAFFDSNTCTRDGKPIPPRRSLDQGDRNRLRTMGLGGTIQRVRYVPEPNPSEEGKITV</sequence>
<proteinExistence type="predicted"/>
<reference evidence="3 5" key="2">
    <citation type="journal article" date="2013" name="Nature">
        <title>Insights into bilaterian evolution from three spiralian genomes.</title>
        <authorList>
            <person name="Simakov O."/>
            <person name="Marletaz F."/>
            <person name="Cho S.J."/>
            <person name="Edsinger-Gonzales E."/>
            <person name="Havlak P."/>
            <person name="Hellsten U."/>
            <person name="Kuo D.H."/>
            <person name="Larsson T."/>
            <person name="Lv J."/>
            <person name="Arendt D."/>
            <person name="Savage R."/>
            <person name="Osoegawa K."/>
            <person name="de Jong P."/>
            <person name="Grimwood J."/>
            <person name="Chapman J.A."/>
            <person name="Shapiro H."/>
            <person name="Aerts A."/>
            <person name="Otillar R.P."/>
            <person name="Terry A.Y."/>
            <person name="Boore J.L."/>
            <person name="Grigoriev I.V."/>
            <person name="Lindberg D.R."/>
            <person name="Seaver E.C."/>
            <person name="Weisblat D.A."/>
            <person name="Putnam N.H."/>
            <person name="Rokhsar D.S."/>
        </authorList>
    </citation>
    <scope>NUCLEOTIDE SEQUENCE</scope>
    <source>
        <strain evidence="3 5">I ESC-2004</strain>
    </source>
</reference>
<feature type="compositionally biased region" description="Basic and acidic residues" evidence="1">
    <location>
        <begin position="475"/>
        <end position="484"/>
    </location>
</feature>
<feature type="transmembrane region" description="Helical" evidence="2">
    <location>
        <begin position="267"/>
        <end position="296"/>
    </location>
</feature>
<dbReference type="Gene3D" id="2.60.120.740">
    <property type="match status" value="1"/>
</dbReference>
<keyword evidence="2" id="KW-0812">Transmembrane</keyword>
<dbReference type="AlphaFoldDB" id="R7V3K4"/>
<dbReference type="Proteomes" id="UP000014760">
    <property type="component" value="Unassembled WGS sequence"/>
</dbReference>
<reference evidence="5" key="1">
    <citation type="submission" date="2012-12" db="EMBL/GenBank/DDBJ databases">
        <authorList>
            <person name="Hellsten U."/>
            <person name="Grimwood J."/>
            <person name="Chapman J.A."/>
            <person name="Shapiro H."/>
            <person name="Aerts A."/>
            <person name="Otillar R.P."/>
            <person name="Terry A.Y."/>
            <person name="Boore J.L."/>
            <person name="Simakov O."/>
            <person name="Marletaz F."/>
            <person name="Cho S.-J."/>
            <person name="Edsinger-Gonzales E."/>
            <person name="Havlak P."/>
            <person name="Kuo D.-H."/>
            <person name="Larsson T."/>
            <person name="Lv J."/>
            <person name="Arendt D."/>
            <person name="Savage R."/>
            <person name="Osoegawa K."/>
            <person name="de Jong P."/>
            <person name="Lindberg D.R."/>
            <person name="Seaver E.C."/>
            <person name="Weisblat D.A."/>
            <person name="Putnam N.H."/>
            <person name="Grigoriev I.V."/>
            <person name="Rokhsar D.S."/>
        </authorList>
    </citation>
    <scope>NUCLEOTIDE SEQUENCE</scope>
    <source>
        <strain evidence="5">I ESC-2004</strain>
    </source>
</reference>
<evidence type="ECO:0000313" key="4">
    <source>
        <dbReference type="EnsemblMetazoa" id="CapteP219722"/>
    </source>
</evidence>
<evidence type="ECO:0000313" key="5">
    <source>
        <dbReference type="Proteomes" id="UP000014760"/>
    </source>
</evidence>